<reference evidence="5 6" key="1">
    <citation type="submission" date="2020-04" db="EMBL/GenBank/DDBJ databases">
        <title>Novosphingobium sp. TW-4 isolated from soil.</title>
        <authorList>
            <person name="Dahal R.H."/>
            <person name="Chaudhary D.K."/>
        </authorList>
    </citation>
    <scope>NUCLEOTIDE SEQUENCE [LARGE SCALE GENOMIC DNA]</scope>
    <source>
        <strain evidence="5 6">TW-4</strain>
    </source>
</reference>
<dbReference type="GO" id="GO:0008422">
    <property type="term" value="F:beta-glucosidase activity"/>
    <property type="evidence" value="ECO:0007669"/>
    <property type="project" value="TreeGrafter"/>
</dbReference>
<sequence>MIDRRTLLAASAALGAVPAFGRSPVRQADGPSGFPRGFLWGASTAGHQVEGNNTNSDCWLIEHVTPTLFRESSGDACNSFLLWEQDLDLVKSIGLNSYRFSIEWARIEPAEGEFSVAMLDHYKRMIAGCRARGLAPVVTFNHYSAPRWFAADGGWTNPKAPLRFARYCERAARHLAGDMAIAMTLNEPNINHLLQLILPPEAIGGMRAMLQAAARISGSAKFSVANAVDPDDFEVFTRTIIAGHRAGRDAIKSVRSDLPVGFSLSMLDDIAVGSTSMRDRMRERLYGPWLEEAKQDDYLGVQNYEQARWTSKGRLPPERPVPGNPMGADVSPLSLAGAVRFAHAATGRPILISEHGVNTTDDAVRAAFIPASLQALKGVMDQGVPVLGYLHWSLLDNYEWVSGFHGKLGLASVDPETFARKAKPSAGVLGRIATANAL</sequence>
<keyword evidence="3" id="KW-0326">Glycosidase</keyword>
<evidence type="ECO:0000256" key="1">
    <source>
        <dbReference type="ARBA" id="ARBA00010838"/>
    </source>
</evidence>
<evidence type="ECO:0000256" key="3">
    <source>
        <dbReference type="ARBA" id="ARBA00023295"/>
    </source>
</evidence>
<gene>
    <name evidence="5" type="ORF">HHL27_12480</name>
</gene>
<evidence type="ECO:0000256" key="2">
    <source>
        <dbReference type="ARBA" id="ARBA00022801"/>
    </source>
</evidence>
<dbReference type="RefSeq" id="WP_169493762.1">
    <property type="nucleotide sequence ID" value="NZ_JABBGM010000005.1"/>
</dbReference>
<dbReference type="SUPFAM" id="SSF51445">
    <property type="entry name" value="(Trans)glycosidases"/>
    <property type="match status" value="1"/>
</dbReference>
<dbReference type="GO" id="GO:0005829">
    <property type="term" value="C:cytosol"/>
    <property type="evidence" value="ECO:0007669"/>
    <property type="project" value="TreeGrafter"/>
</dbReference>
<dbReference type="InterPro" id="IPR006311">
    <property type="entry name" value="TAT_signal"/>
</dbReference>
<dbReference type="PROSITE" id="PS51318">
    <property type="entry name" value="TAT"/>
    <property type="match status" value="1"/>
</dbReference>
<name>A0A7Y0BPY2_9SPHN</name>
<dbReference type="EMBL" id="JABBGM010000005">
    <property type="protein sequence ID" value="NML94481.1"/>
    <property type="molecule type" value="Genomic_DNA"/>
</dbReference>
<keyword evidence="2 5" id="KW-0378">Hydrolase</keyword>
<protein>
    <submittedName>
        <fullName evidence="5">Glycoside hydrolase family 1 protein</fullName>
    </submittedName>
</protein>
<dbReference type="PANTHER" id="PTHR10353">
    <property type="entry name" value="GLYCOSYL HYDROLASE"/>
    <property type="match status" value="1"/>
</dbReference>
<dbReference type="AlphaFoldDB" id="A0A7Y0BPY2"/>
<dbReference type="Pfam" id="PF00232">
    <property type="entry name" value="Glyco_hydro_1"/>
    <property type="match status" value="2"/>
</dbReference>
<dbReference type="Gene3D" id="3.20.20.80">
    <property type="entry name" value="Glycosidases"/>
    <property type="match status" value="1"/>
</dbReference>
<dbReference type="PRINTS" id="PR00131">
    <property type="entry name" value="GLHYDRLASE1"/>
</dbReference>
<proteinExistence type="inferred from homology"/>
<evidence type="ECO:0000313" key="5">
    <source>
        <dbReference type="EMBL" id="NML94481.1"/>
    </source>
</evidence>
<dbReference type="InterPro" id="IPR017853">
    <property type="entry name" value="GH"/>
</dbReference>
<dbReference type="Proteomes" id="UP000583556">
    <property type="component" value="Unassembled WGS sequence"/>
</dbReference>
<evidence type="ECO:0000256" key="4">
    <source>
        <dbReference type="RuleBase" id="RU003690"/>
    </source>
</evidence>
<comment type="similarity">
    <text evidence="1 4">Belongs to the glycosyl hydrolase 1 family.</text>
</comment>
<keyword evidence="6" id="KW-1185">Reference proteome</keyword>
<organism evidence="5 6">
    <name type="scientific">Novosphingobium olei</name>
    <dbReference type="NCBI Taxonomy" id="2728851"/>
    <lineage>
        <taxon>Bacteria</taxon>
        <taxon>Pseudomonadati</taxon>
        <taxon>Pseudomonadota</taxon>
        <taxon>Alphaproteobacteria</taxon>
        <taxon>Sphingomonadales</taxon>
        <taxon>Sphingomonadaceae</taxon>
        <taxon>Novosphingobium</taxon>
    </lineage>
</organism>
<accession>A0A7Y0BPY2</accession>
<dbReference type="PANTHER" id="PTHR10353:SF36">
    <property type="entry name" value="LP05116P"/>
    <property type="match status" value="1"/>
</dbReference>
<dbReference type="GO" id="GO:0016052">
    <property type="term" value="P:carbohydrate catabolic process"/>
    <property type="evidence" value="ECO:0007669"/>
    <property type="project" value="TreeGrafter"/>
</dbReference>
<comment type="caution">
    <text evidence="5">The sequence shown here is derived from an EMBL/GenBank/DDBJ whole genome shotgun (WGS) entry which is preliminary data.</text>
</comment>
<dbReference type="InterPro" id="IPR001360">
    <property type="entry name" value="Glyco_hydro_1"/>
</dbReference>
<evidence type="ECO:0000313" key="6">
    <source>
        <dbReference type="Proteomes" id="UP000583556"/>
    </source>
</evidence>